<dbReference type="EMBL" id="SNRW01013310">
    <property type="protein sequence ID" value="KAA6372766.1"/>
    <property type="molecule type" value="Genomic_DNA"/>
</dbReference>
<evidence type="ECO:0000313" key="2">
    <source>
        <dbReference type="Proteomes" id="UP000324800"/>
    </source>
</evidence>
<sequence>MPLCVEIASQFNKCKTKTEQELLSVVEIIVKCAAEHPSFEQRQKFADILADSGLRKAIKVCINSRIPPDYDINSNDNSIDWMLDVEIQQLNSALIQSLKFVKLLTLAANIAGGGYEQNNSVIRSAKKSIDIILPLLVGSEGENQHYSTIYSETEEEIEEEGGFEEFNLLNNGRIF</sequence>
<accession>A0A5J4UQ02</accession>
<organism evidence="1 2">
    <name type="scientific">Streblomastix strix</name>
    <dbReference type="NCBI Taxonomy" id="222440"/>
    <lineage>
        <taxon>Eukaryota</taxon>
        <taxon>Metamonada</taxon>
        <taxon>Preaxostyla</taxon>
        <taxon>Oxymonadida</taxon>
        <taxon>Streblomastigidae</taxon>
        <taxon>Streblomastix</taxon>
    </lineage>
</organism>
<reference evidence="1 2" key="1">
    <citation type="submission" date="2019-03" db="EMBL/GenBank/DDBJ databases">
        <title>Single cell metagenomics reveals metabolic interactions within the superorganism composed of flagellate Streblomastix strix and complex community of Bacteroidetes bacteria on its surface.</title>
        <authorList>
            <person name="Treitli S.C."/>
            <person name="Kolisko M."/>
            <person name="Husnik F."/>
            <person name="Keeling P."/>
            <person name="Hampl V."/>
        </authorList>
    </citation>
    <scope>NUCLEOTIDE SEQUENCE [LARGE SCALE GENOMIC DNA]</scope>
    <source>
        <strain evidence="1">ST1C</strain>
    </source>
</reference>
<gene>
    <name evidence="1" type="ORF">EZS28_031706</name>
</gene>
<name>A0A5J4UQ02_9EUKA</name>
<proteinExistence type="predicted"/>
<dbReference type="AlphaFoldDB" id="A0A5J4UQ02"/>
<protein>
    <submittedName>
        <fullName evidence="1">Uncharacterized protein</fullName>
    </submittedName>
</protein>
<comment type="caution">
    <text evidence="1">The sequence shown here is derived from an EMBL/GenBank/DDBJ whole genome shotgun (WGS) entry which is preliminary data.</text>
</comment>
<dbReference type="Proteomes" id="UP000324800">
    <property type="component" value="Unassembled WGS sequence"/>
</dbReference>
<evidence type="ECO:0000313" key="1">
    <source>
        <dbReference type="EMBL" id="KAA6372766.1"/>
    </source>
</evidence>